<dbReference type="SUPFAM" id="SSF49503">
    <property type="entry name" value="Cupredoxins"/>
    <property type="match status" value="1"/>
</dbReference>
<dbReference type="GO" id="GO:0009055">
    <property type="term" value="F:electron transfer activity"/>
    <property type="evidence" value="ECO:0007669"/>
    <property type="project" value="InterPro"/>
</dbReference>
<dbReference type="InterPro" id="IPR003245">
    <property type="entry name" value="Phytocyanin_dom"/>
</dbReference>
<reference evidence="4" key="1">
    <citation type="submission" date="2023-04" db="EMBL/GenBank/DDBJ databases">
        <authorList>
            <person name="Vijverberg K."/>
            <person name="Xiong W."/>
            <person name="Schranz E."/>
        </authorList>
    </citation>
    <scope>NUCLEOTIDE SEQUENCE</scope>
</reference>
<dbReference type="Pfam" id="PF02298">
    <property type="entry name" value="Cu_bind_like"/>
    <property type="match status" value="1"/>
</dbReference>
<evidence type="ECO:0000259" key="3">
    <source>
        <dbReference type="PROSITE" id="PS51485"/>
    </source>
</evidence>
<keyword evidence="2" id="KW-0325">Glycoprotein</keyword>
<dbReference type="GO" id="GO:0005886">
    <property type="term" value="C:plasma membrane"/>
    <property type="evidence" value="ECO:0007669"/>
    <property type="project" value="TreeGrafter"/>
</dbReference>
<sequence length="117" mass="13742">MEFHGSSAKQFIVGGPFGWGVPHNHRFYDKWSNHHTFKPHDVLIFNFTDELSNNDVAEVTRDAYRKCDTENPISHQTTSLARFNLKNMSMNNHYYICTIHQRCKQGQKLAIRVSFRK</sequence>
<dbReference type="PANTHER" id="PTHR33021">
    <property type="entry name" value="BLUE COPPER PROTEIN"/>
    <property type="match status" value="1"/>
</dbReference>
<evidence type="ECO:0000256" key="2">
    <source>
        <dbReference type="ARBA" id="ARBA00023180"/>
    </source>
</evidence>
<dbReference type="FunFam" id="2.60.40.420:FF:000034">
    <property type="entry name" value="Cupredoxin superfamily protein"/>
    <property type="match status" value="1"/>
</dbReference>
<dbReference type="AlphaFoldDB" id="A0AA35ZT49"/>
<organism evidence="4 5">
    <name type="scientific">Lactuca saligna</name>
    <name type="common">Willowleaf lettuce</name>
    <dbReference type="NCBI Taxonomy" id="75948"/>
    <lineage>
        <taxon>Eukaryota</taxon>
        <taxon>Viridiplantae</taxon>
        <taxon>Streptophyta</taxon>
        <taxon>Embryophyta</taxon>
        <taxon>Tracheophyta</taxon>
        <taxon>Spermatophyta</taxon>
        <taxon>Magnoliopsida</taxon>
        <taxon>eudicotyledons</taxon>
        <taxon>Gunneridae</taxon>
        <taxon>Pentapetalae</taxon>
        <taxon>asterids</taxon>
        <taxon>campanulids</taxon>
        <taxon>Asterales</taxon>
        <taxon>Asteraceae</taxon>
        <taxon>Cichorioideae</taxon>
        <taxon>Cichorieae</taxon>
        <taxon>Lactucinae</taxon>
        <taxon>Lactuca</taxon>
    </lineage>
</organism>
<dbReference type="Gene3D" id="2.60.40.420">
    <property type="entry name" value="Cupredoxins - blue copper proteins"/>
    <property type="match status" value="1"/>
</dbReference>
<keyword evidence="5" id="KW-1185">Reference proteome</keyword>
<proteinExistence type="predicted"/>
<evidence type="ECO:0000313" key="5">
    <source>
        <dbReference type="Proteomes" id="UP001177003"/>
    </source>
</evidence>
<gene>
    <name evidence="4" type="ORF">LSALG_LOCUS37168</name>
</gene>
<name>A0AA35ZT49_LACSI</name>
<evidence type="ECO:0000313" key="4">
    <source>
        <dbReference type="EMBL" id="CAI9298400.1"/>
    </source>
</evidence>
<dbReference type="EMBL" id="OX465084">
    <property type="protein sequence ID" value="CAI9298400.1"/>
    <property type="molecule type" value="Genomic_DNA"/>
</dbReference>
<dbReference type="InterPro" id="IPR039391">
    <property type="entry name" value="Phytocyanin-like"/>
</dbReference>
<dbReference type="PANTHER" id="PTHR33021:SF488">
    <property type="entry name" value="PHYTOCYANIN DOMAIN-CONTAINING PROTEIN"/>
    <property type="match status" value="1"/>
</dbReference>
<evidence type="ECO:0000256" key="1">
    <source>
        <dbReference type="ARBA" id="ARBA00023157"/>
    </source>
</evidence>
<protein>
    <recommendedName>
        <fullName evidence="3">Phytocyanin domain-containing protein</fullName>
    </recommendedName>
</protein>
<dbReference type="PROSITE" id="PS51485">
    <property type="entry name" value="PHYTOCYANIN"/>
    <property type="match status" value="1"/>
</dbReference>
<dbReference type="InterPro" id="IPR008972">
    <property type="entry name" value="Cupredoxin"/>
</dbReference>
<dbReference type="Proteomes" id="UP001177003">
    <property type="component" value="Chromosome 8"/>
</dbReference>
<accession>A0AA35ZT49</accession>
<feature type="domain" description="Phytocyanin" evidence="3">
    <location>
        <begin position="9"/>
        <end position="115"/>
    </location>
</feature>
<keyword evidence="1" id="KW-1015">Disulfide bond</keyword>